<sequence length="546" mass="63820">MAIIHEGFFKYLIPILQKPGFAFLYDPVLALAENCMIRQGENALDFLLDRTFSDEQMESAGQAFKDRGIIGVADSYFKNKVVNNFVDISVERKLYTLKRGFNNLPATKAAKIINGFGYNLTKEQVLQIFTSYGLTRDLKPLAEKYDFIDINRRVEQLDRLTKEESDYEEVEKTHERYLAIRNYLLAQRGSRETVIKNSGMGHGLFFYFWKSFKEYGLLGLVIKGKQSFRESKIGLENEARIVIDKIQHPERKEAYYIQRLKYKGTRIERSVISKILTRWEVDQYRSNFVSNLERLEKVPELEKQEEQIESKDLKAKPVRHVFSKFILHLKSLKRNDIYIDAPGLLVLWVYLEKLEIFPMLYKMGLTSTTKGYCWFELFLLNIARIFYGISSYSRTSTHQEPSLAFFSQVVWPPCNDSFLNGLAMITEKQAFELQKWLVRRLKDLGYIRGRRLAFDFHHIDLDVELDKLRGFGKGPSPKKKVCYNGFRPHIAWDIETGTVIVTEFRKASVRGTGTFSRFVNDFILPVFKGLFETVYIDSEYTGKHVW</sequence>
<feature type="non-terminal residue" evidence="1">
    <location>
        <position position="546"/>
    </location>
</feature>
<accession>A0A0F9G688</accession>
<protein>
    <recommendedName>
        <fullName evidence="2">Transposase IS4-like domain-containing protein</fullName>
    </recommendedName>
</protein>
<proteinExistence type="predicted"/>
<reference evidence="1" key="1">
    <citation type="journal article" date="2015" name="Nature">
        <title>Complex archaea that bridge the gap between prokaryotes and eukaryotes.</title>
        <authorList>
            <person name="Spang A."/>
            <person name="Saw J.H."/>
            <person name="Jorgensen S.L."/>
            <person name="Zaremba-Niedzwiedzka K."/>
            <person name="Martijn J."/>
            <person name="Lind A.E."/>
            <person name="van Eijk R."/>
            <person name="Schleper C."/>
            <person name="Guy L."/>
            <person name="Ettema T.J."/>
        </authorList>
    </citation>
    <scope>NUCLEOTIDE SEQUENCE</scope>
</reference>
<dbReference type="AlphaFoldDB" id="A0A0F9G688"/>
<gene>
    <name evidence="1" type="ORF">LCGC14_2158770</name>
</gene>
<organism evidence="1">
    <name type="scientific">marine sediment metagenome</name>
    <dbReference type="NCBI Taxonomy" id="412755"/>
    <lineage>
        <taxon>unclassified sequences</taxon>
        <taxon>metagenomes</taxon>
        <taxon>ecological metagenomes</taxon>
    </lineage>
</organism>
<dbReference type="EMBL" id="LAZR01027653">
    <property type="protein sequence ID" value="KKL65060.1"/>
    <property type="molecule type" value="Genomic_DNA"/>
</dbReference>
<name>A0A0F9G688_9ZZZZ</name>
<evidence type="ECO:0008006" key="2">
    <source>
        <dbReference type="Google" id="ProtNLM"/>
    </source>
</evidence>
<comment type="caution">
    <text evidence="1">The sequence shown here is derived from an EMBL/GenBank/DDBJ whole genome shotgun (WGS) entry which is preliminary data.</text>
</comment>
<evidence type="ECO:0000313" key="1">
    <source>
        <dbReference type="EMBL" id="KKL65060.1"/>
    </source>
</evidence>